<gene>
    <name evidence="2" type="ORF">CYMTET_32465</name>
</gene>
<dbReference type="AlphaFoldDB" id="A0AAE0FEZ6"/>
<reference evidence="2 3" key="1">
    <citation type="journal article" date="2015" name="Genome Biol. Evol.">
        <title>Comparative Genomics of a Bacterivorous Green Alga Reveals Evolutionary Causalities and Consequences of Phago-Mixotrophic Mode of Nutrition.</title>
        <authorList>
            <person name="Burns J.A."/>
            <person name="Paasch A."/>
            <person name="Narechania A."/>
            <person name="Kim E."/>
        </authorList>
    </citation>
    <scope>NUCLEOTIDE SEQUENCE [LARGE SCALE GENOMIC DNA]</scope>
    <source>
        <strain evidence="2 3">PLY_AMNH</strain>
    </source>
</reference>
<sequence length="93" mass="10090">MCRGGWRGGTAAEVSVGNPQGKSKKERLKLENFLAAKAEWTGGLDFKREAKVQRPAETKFTARSGRLKRLNSAPEPGQPARVGMPKAGNSSRH</sequence>
<evidence type="ECO:0000256" key="1">
    <source>
        <dbReference type="SAM" id="MobiDB-lite"/>
    </source>
</evidence>
<proteinExistence type="predicted"/>
<organism evidence="2 3">
    <name type="scientific">Cymbomonas tetramitiformis</name>
    <dbReference type="NCBI Taxonomy" id="36881"/>
    <lineage>
        <taxon>Eukaryota</taxon>
        <taxon>Viridiplantae</taxon>
        <taxon>Chlorophyta</taxon>
        <taxon>Pyramimonadophyceae</taxon>
        <taxon>Pyramimonadales</taxon>
        <taxon>Pyramimonadaceae</taxon>
        <taxon>Cymbomonas</taxon>
    </lineage>
</organism>
<comment type="caution">
    <text evidence="2">The sequence shown here is derived from an EMBL/GenBank/DDBJ whole genome shotgun (WGS) entry which is preliminary data.</text>
</comment>
<protein>
    <submittedName>
        <fullName evidence="2">Uncharacterized protein</fullName>
    </submittedName>
</protein>
<dbReference type="Proteomes" id="UP001190700">
    <property type="component" value="Unassembled WGS sequence"/>
</dbReference>
<feature type="region of interest" description="Disordered" evidence="1">
    <location>
        <begin position="52"/>
        <end position="93"/>
    </location>
</feature>
<dbReference type="EMBL" id="LGRX02019495">
    <property type="protein sequence ID" value="KAK3258488.1"/>
    <property type="molecule type" value="Genomic_DNA"/>
</dbReference>
<evidence type="ECO:0000313" key="3">
    <source>
        <dbReference type="Proteomes" id="UP001190700"/>
    </source>
</evidence>
<accession>A0AAE0FEZ6</accession>
<feature type="region of interest" description="Disordered" evidence="1">
    <location>
        <begin position="1"/>
        <end position="24"/>
    </location>
</feature>
<evidence type="ECO:0000313" key="2">
    <source>
        <dbReference type="EMBL" id="KAK3258488.1"/>
    </source>
</evidence>
<keyword evidence="3" id="KW-1185">Reference proteome</keyword>
<name>A0AAE0FEZ6_9CHLO</name>